<dbReference type="InterPro" id="IPR003833">
    <property type="entry name" value="CT_C_D"/>
</dbReference>
<evidence type="ECO:0000259" key="4">
    <source>
        <dbReference type="SMART" id="SM00796"/>
    </source>
</evidence>
<gene>
    <name evidence="5" type="ORF">JMUB3870_0674</name>
</gene>
<dbReference type="RefSeq" id="WP_232056123.1">
    <property type="nucleotide sequence ID" value="NZ_AP019831.1"/>
</dbReference>
<dbReference type="Pfam" id="PF02682">
    <property type="entry name" value="CT_C_D"/>
    <property type="match status" value="1"/>
</dbReference>
<evidence type="ECO:0000256" key="1">
    <source>
        <dbReference type="ARBA" id="ARBA00022741"/>
    </source>
</evidence>
<dbReference type="SMART" id="SM00796">
    <property type="entry name" value="AHS1"/>
    <property type="match status" value="1"/>
</dbReference>
<dbReference type="SUPFAM" id="SSF50891">
    <property type="entry name" value="Cyclophilin-like"/>
    <property type="match status" value="1"/>
</dbReference>
<dbReference type="InterPro" id="IPR029000">
    <property type="entry name" value="Cyclophilin-like_dom_sf"/>
</dbReference>
<dbReference type="InterPro" id="IPR010016">
    <property type="entry name" value="PxpB"/>
</dbReference>
<dbReference type="Gene3D" id="3.30.1360.40">
    <property type="match status" value="1"/>
</dbReference>
<protein>
    <recommendedName>
        <fullName evidence="4">Carboxyltransferase domain-containing protein</fullName>
    </recommendedName>
</protein>
<dbReference type="SUPFAM" id="SSF160467">
    <property type="entry name" value="PH0987 N-terminal domain-like"/>
    <property type="match status" value="1"/>
</dbReference>
<dbReference type="NCBIfam" id="TIGR00370">
    <property type="entry name" value="5-oxoprolinase subunit PxpB"/>
    <property type="match status" value="1"/>
</dbReference>
<feature type="domain" description="Carboxyltransferase" evidence="4">
    <location>
        <begin position="9"/>
        <end position="210"/>
    </location>
</feature>
<keyword evidence="6" id="KW-1185">Reference proteome</keyword>
<evidence type="ECO:0000313" key="6">
    <source>
        <dbReference type="Proteomes" id="UP000422644"/>
    </source>
</evidence>
<dbReference type="GO" id="GO:0005524">
    <property type="term" value="F:ATP binding"/>
    <property type="evidence" value="ECO:0007669"/>
    <property type="project" value="UniProtKB-KW"/>
</dbReference>
<dbReference type="Proteomes" id="UP000422644">
    <property type="component" value="Chromosome"/>
</dbReference>
<dbReference type="PANTHER" id="PTHR34698">
    <property type="entry name" value="5-OXOPROLINASE SUBUNIT B"/>
    <property type="match status" value="1"/>
</dbReference>
<accession>A0A510JZ55</accession>
<evidence type="ECO:0000256" key="2">
    <source>
        <dbReference type="ARBA" id="ARBA00022801"/>
    </source>
</evidence>
<keyword evidence="3" id="KW-0067">ATP-binding</keyword>
<keyword evidence="1" id="KW-0547">Nucleotide-binding</keyword>
<name>A0A510JZ55_9FUSO</name>
<dbReference type="AlphaFoldDB" id="A0A510JZ55"/>
<evidence type="ECO:0000256" key="3">
    <source>
        <dbReference type="ARBA" id="ARBA00022840"/>
    </source>
</evidence>
<organism evidence="5 6">
    <name type="scientific">Leptotrichia trevisanii</name>
    <dbReference type="NCBI Taxonomy" id="109328"/>
    <lineage>
        <taxon>Bacteria</taxon>
        <taxon>Fusobacteriati</taxon>
        <taxon>Fusobacteriota</taxon>
        <taxon>Fusobacteriia</taxon>
        <taxon>Fusobacteriales</taxon>
        <taxon>Leptotrichiaceae</taxon>
        <taxon>Leptotrichia</taxon>
    </lineage>
</organism>
<reference evidence="5 6" key="1">
    <citation type="submission" date="2019-07" db="EMBL/GenBank/DDBJ databases">
        <title>Complete Genome Sequence of Leptotrichia trevisanii Strain JMUB3870.</title>
        <authorList>
            <person name="Watanabe S."/>
            <person name="Cui L."/>
        </authorList>
    </citation>
    <scope>NUCLEOTIDE SEQUENCE [LARGE SCALE GENOMIC DNA]</scope>
    <source>
        <strain evidence="5 6">JMUB3870</strain>
    </source>
</reference>
<sequence>MTGKQLEDVKILPEGDSAILIEFPKAISPEINGKITSLAHLLKEQHIEGVMDMTPAFCSLLIHYDPRVITYGKLLNRVNKIMKLNLDTKSKTKKVYEIPVCYGGEYGPDLEFIAKNAGISVEEVIKIHSSKDYLIYMLGFLPGFSYLGGLDERIHTPRLANPRIKIPAGSVGIGGAQTGIYPLESPGGWQLLGKTPVKSYDSDRKDPILFEAGDYIRFVPISEEEFEKIEKEVNEGKYECVVHTEEVK</sequence>
<dbReference type="Gene3D" id="2.40.100.10">
    <property type="entry name" value="Cyclophilin-like"/>
    <property type="match status" value="1"/>
</dbReference>
<dbReference type="PANTHER" id="PTHR34698:SF2">
    <property type="entry name" value="5-OXOPROLINASE SUBUNIT B"/>
    <property type="match status" value="1"/>
</dbReference>
<keyword evidence="2" id="KW-0378">Hydrolase</keyword>
<dbReference type="GO" id="GO:0016787">
    <property type="term" value="F:hydrolase activity"/>
    <property type="evidence" value="ECO:0007669"/>
    <property type="project" value="UniProtKB-KW"/>
</dbReference>
<evidence type="ECO:0000313" key="5">
    <source>
        <dbReference type="EMBL" id="BBM44556.1"/>
    </source>
</evidence>
<dbReference type="EMBL" id="AP019831">
    <property type="protein sequence ID" value="BBM44556.1"/>
    <property type="molecule type" value="Genomic_DNA"/>
</dbReference>
<proteinExistence type="predicted"/>